<comment type="caution">
    <text evidence="1">The sequence shown here is derived from an EMBL/GenBank/DDBJ whole genome shotgun (WGS) entry which is preliminary data.</text>
</comment>
<accession>A0AAN6XCH7</accession>
<name>A0AAN6XCH7_9PEZI</name>
<evidence type="ECO:0000313" key="1">
    <source>
        <dbReference type="EMBL" id="KAK4197593.1"/>
    </source>
</evidence>
<organism evidence="1 2">
    <name type="scientific">Triangularia verruculosa</name>
    <dbReference type="NCBI Taxonomy" id="2587418"/>
    <lineage>
        <taxon>Eukaryota</taxon>
        <taxon>Fungi</taxon>
        <taxon>Dikarya</taxon>
        <taxon>Ascomycota</taxon>
        <taxon>Pezizomycotina</taxon>
        <taxon>Sordariomycetes</taxon>
        <taxon>Sordariomycetidae</taxon>
        <taxon>Sordariales</taxon>
        <taxon>Podosporaceae</taxon>
        <taxon>Triangularia</taxon>
    </lineage>
</organism>
<reference evidence="1" key="1">
    <citation type="journal article" date="2023" name="Mol. Phylogenet. Evol.">
        <title>Genome-scale phylogeny and comparative genomics of the fungal order Sordariales.</title>
        <authorList>
            <person name="Hensen N."/>
            <person name="Bonometti L."/>
            <person name="Westerberg I."/>
            <person name="Brannstrom I.O."/>
            <person name="Guillou S."/>
            <person name="Cros-Aarteil S."/>
            <person name="Calhoun S."/>
            <person name="Haridas S."/>
            <person name="Kuo A."/>
            <person name="Mondo S."/>
            <person name="Pangilinan J."/>
            <person name="Riley R."/>
            <person name="LaButti K."/>
            <person name="Andreopoulos B."/>
            <person name="Lipzen A."/>
            <person name="Chen C."/>
            <person name="Yan M."/>
            <person name="Daum C."/>
            <person name="Ng V."/>
            <person name="Clum A."/>
            <person name="Steindorff A."/>
            <person name="Ohm R.A."/>
            <person name="Martin F."/>
            <person name="Silar P."/>
            <person name="Natvig D.O."/>
            <person name="Lalanne C."/>
            <person name="Gautier V."/>
            <person name="Ament-Velasquez S.L."/>
            <person name="Kruys A."/>
            <person name="Hutchinson M.I."/>
            <person name="Powell A.J."/>
            <person name="Barry K."/>
            <person name="Miller A.N."/>
            <person name="Grigoriev I.V."/>
            <person name="Debuchy R."/>
            <person name="Gladieux P."/>
            <person name="Hiltunen Thoren M."/>
            <person name="Johannesson H."/>
        </authorList>
    </citation>
    <scope>NUCLEOTIDE SEQUENCE</scope>
    <source>
        <strain evidence="1">CBS 315.58</strain>
    </source>
</reference>
<keyword evidence="2" id="KW-1185">Reference proteome</keyword>
<dbReference type="EMBL" id="MU863960">
    <property type="protein sequence ID" value="KAK4197593.1"/>
    <property type="molecule type" value="Genomic_DNA"/>
</dbReference>
<evidence type="ECO:0008006" key="3">
    <source>
        <dbReference type="Google" id="ProtNLM"/>
    </source>
</evidence>
<reference evidence="1" key="2">
    <citation type="submission" date="2023-05" db="EMBL/GenBank/DDBJ databases">
        <authorList>
            <consortium name="Lawrence Berkeley National Laboratory"/>
            <person name="Steindorff A."/>
            <person name="Hensen N."/>
            <person name="Bonometti L."/>
            <person name="Westerberg I."/>
            <person name="Brannstrom I.O."/>
            <person name="Guillou S."/>
            <person name="Cros-Aarteil S."/>
            <person name="Calhoun S."/>
            <person name="Haridas S."/>
            <person name="Kuo A."/>
            <person name="Mondo S."/>
            <person name="Pangilinan J."/>
            <person name="Riley R."/>
            <person name="Labutti K."/>
            <person name="Andreopoulos B."/>
            <person name="Lipzen A."/>
            <person name="Chen C."/>
            <person name="Yanf M."/>
            <person name="Daum C."/>
            <person name="Ng V."/>
            <person name="Clum A."/>
            <person name="Ohm R."/>
            <person name="Martin F."/>
            <person name="Silar P."/>
            <person name="Natvig D."/>
            <person name="Lalanne C."/>
            <person name="Gautier V."/>
            <person name="Ament-Velasquez S.L."/>
            <person name="Kruys A."/>
            <person name="Hutchinson M.I."/>
            <person name="Powell A.J."/>
            <person name="Barry K."/>
            <person name="Miller A.N."/>
            <person name="Grigoriev I.V."/>
            <person name="Debuchy R."/>
            <person name="Gladieux P."/>
            <person name="Thoren M.H."/>
            <person name="Johannesson H."/>
        </authorList>
    </citation>
    <scope>NUCLEOTIDE SEQUENCE</scope>
    <source>
        <strain evidence="1">CBS 315.58</strain>
    </source>
</reference>
<sequence length="482" mass="55888">MALRRPIDTLHRRHKEETLKQRKAQQFGRKLQWQHNRYRYHDRWSVPPLLDNQTAPKNRAAIRRDTECKVGLGNADFVDAALRNYLENPFYKLPDSVIFEIMGLLDIVSLECLRRAGRLFLQLFERCDSVPTENKLMEYPWARSEVHLTQGQQRSFAALLAKDLYCTYCHAARLDTHWKQRVHNLTQVYLHCSGCKLDHPVCLFLPSERSKDRESRLCVGHTGFVRLCSHTSFRWSDVQRVASTPSTKKEGGISETIVKCQHGDHTQPCQQRPRGRLFPCLSSRKGWQEDEFPLYPRVFVRKNQGWLPVGSNVPHKSFAVFISWMAHINLSPGDQKLTPELLSKSLADLREKQGGFICPETEPGRIIEKMLFDPNRCNCLRYERLQPLGGTWHRSMRAPCTYRLVKGCLFGRQCERLGLLEKAQAHEQQIDQRPRKMTKEEKRALDREYMNQAHAVTLPAFQTLDSYVGIPQAGDCVIAAPW</sequence>
<protein>
    <recommendedName>
        <fullName evidence="3">F-box domain-containing protein</fullName>
    </recommendedName>
</protein>
<gene>
    <name evidence="1" type="ORF">QBC40DRAFT_231819</name>
</gene>
<dbReference type="AlphaFoldDB" id="A0AAN6XCH7"/>
<dbReference type="Proteomes" id="UP001303160">
    <property type="component" value="Unassembled WGS sequence"/>
</dbReference>
<proteinExistence type="predicted"/>
<evidence type="ECO:0000313" key="2">
    <source>
        <dbReference type="Proteomes" id="UP001303160"/>
    </source>
</evidence>